<dbReference type="RefSeq" id="WP_205348261.1">
    <property type="nucleotide sequence ID" value="NZ_JAFEUP010000003.1"/>
</dbReference>
<proteinExistence type="predicted"/>
<accession>A0ABS2IFH4</accession>
<dbReference type="Proteomes" id="UP000717995">
    <property type="component" value="Unassembled WGS sequence"/>
</dbReference>
<dbReference type="EMBL" id="JAFEUP010000003">
    <property type="protein sequence ID" value="MBM7061064.1"/>
    <property type="molecule type" value="Genomic_DNA"/>
</dbReference>
<keyword evidence="2" id="KW-1185">Reference proteome</keyword>
<evidence type="ECO:0000313" key="1">
    <source>
        <dbReference type="EMBL" id="MBM7061064.1"/>
    </source>
</evidence>
<sequence>MHQTAPTPKHASFTPLHNNELSCLLGFRSNAAATELYDEARLRHDAVAGVLHALSGAADLNTLENHLLQDCILAMRLLCSDAAALYSAAWKKQQAGHPSHQQS</sequence>
<gene>
    <name evidence="1" type="ORF">JQX08_10130</name>
</gene>
<protein>
    <submittedName>
        <fullName evidence="1">Uncharacterized protein</fullName>
    </submittedName>
</protein>
<comment type="caution">
    <text evidence="1">The sequence shown here is derived from an EMBL/GenBank/DDBJ whole genome shotgun (WGS) entry which is preliminary data.</text>
</comment>
<evidence type="ECO:0000313" key="2">
    <source>
        <dbReference type="Proteomes" id="UP000717995"/>
    </source>
</evidence>
<reference evidence="1 2" key="1">
    <citation type="submission" date="2021-02" db="EMBL/GenBank/DDBJ databases">
        <authorList>
            <person name="Lee D.-H."/>
        </authorList>
    </citation>
    <scope>NUCLEOTIDE SEQUENCE [LARGE SCALE GENOMIC DNA]</scope>
    <source>
        <strain evidence="1 2">UL073</strain>
    </source>
</reference>
<organism evidence="1 2">
    <name type="scientific">Zestomonas insulae</name>
    <dbReference type="NCBI Taxonomy" id="2809017"/>
    <lineage>
        <taxon>Bacteria</taxon>
        <taxon>Pseudomonadati</taxon>
        <taxon>Pseudomonadota</taxon>
        <taxon>Gammaproteobacteria</taxon>
        <taxon>Pseudomonadales</taxon>
        <taxon>Pseudomonadaceae</taxon>
        <taxon>Zestomonas</taxon>
    </lineage>
</organism>
<name>A0ABS2IFH4_9GAMM</name>